<evidence type="ECO:0000256" key="3">
    <source>
        <dbReference type="ARBA" id="ARBA00022833"/>
    </source>
</evidence>
<reference evidence="7 8" key="1">
    <citation type="journal article" date="2018" name="Nat. Ecol. Evol.">
        <title>Pezizomycetes genomes reveal the molecular basis of ectomycorrhizal truffle lifestyle.</title>
        <authorList>
            <person name="Murat C."/>
            <person name="Payen T."/>
            <person name="Noel B."/>
            <person name="Kuo A."/>
            <person name="Morin E."/>
            <person name="Chen J."/>
            <person name="Kohler A."/>
            <person name="Krizsan K."/>
            <person name="Balestrini R."/>
            <person name="Da Silva C."/>
            <person name="Montanini B."/>
            <person name="Hainaut M."/>
            <person name="Levati E."/>
            <person name="Barry K.W."/>
            <person name="Belfiori B."/>
            <person name="Cichocki N."/>
            <person name="Clum A."/>
            <person name="Dockter R.B."/>
            <person name="Fauchery L."/>
            <person name="Guy J."/>
            <person name="Iotti M."/>
            <person name="Le Tacon F."/>
            <person name="Lindquist E.A."/>
            <person name="Lipzen A."/>
            <person name="Malagnac F."/>
            <person name="Mello A."/>
            <person name="Molinier V."/>
            <person name="Miyauchi S."/>
            <person name="Poulain J."/>
            <person name="Riccioni C."/>
            <person name="Rubini A."/>
            <person name="Sitrit Y."/>
            <person name="Splivallo R."/>
            <person name="Traeger S."/>
            <person name="Wang M."/>
            <person name="Zifcakova L."/>
            <person name="Wipf D."/>
            <person name="Zambonelli A."/>
            <person name="Paolocci F."/>
            <person name="Nowrousian M."/>
            <person name="Ottonello S."/>
            <person name="Baldrian P."/>
            <person name="Spatafora J.W."/>
            <person name="Henrissat B."/>
            <person name="Nagy L.G."/>
            <person name="Aury J.M."/>
            <person name="Wincker P."/>
            <person name="Grigoriev I.V."/>
            <person name="Bonfante P."/>
            <person name="Martin F.M."/>
        </authorList>
    </citation>
    <scope>NUCLEOTIDE SEQUENCE [LARGE SCALE GENOMIC DNA]</scope>
    <source>
        <strain evidence="7 8">ATCC MYA-4762</strain>
    </source>
</reference>
<evidence type="ECO:0000313" key="7">
    <source>
        <dbReference type="EMBL" id="RPB27161.1"/>
    </source>
</evidence>
<gene>
    <name evidence="7" type="ORF">L211DRAFT_611529</name>
</gene>
<feature type="domain" description="RING-type" evidence="6">
    <location>
        <begin position="57"/>
        <end position="107"/>
    </location>
</feature>
<feature type="compositionally biased region" description="Low complexity" evidence="5">
    <location>
        <begin position="231"/>
        <end position="241"/>
    </location>
</feature>
<feature type="region of interest" description="Disordered" evidence="5">
    <location>
        <begin position="143"/>
        <end position="260"/>
    </location>
</feature>
<dbReference type="SMART" id="SM00184">
    <property type="entry name" value="RING"/>
    <property type="match status" value="2"/>
</dbReference>
<dbReference type="Pfam" id="PF13639">
    <property type="entry name" value="zf-RING_2"/>
    <property type="match status" value="1"/>
</dbReference>
<keyword evidence="1" id="KW-0479">Metal-binding</keyword>
<dbReference type="OrthoDB" id="8062037at2759"/>
<name>A0A3N4M2J1_9PEZI</name>
<dbReference type="InParanoid" id="A0A3N4M2J1"/>
<dbReference type="PANTHER" id="PTHR15710">
    <property type="entry name" value="E3 UBIQUITIN-PROTEIN LIGASE PRAJA"/>
    <property type="match status" value="1"/>
</dbReference>
<keyword evidence="3" id="KW-0862">Zinc</keyword>
<sequence length="338" mass="38558">MPAIPDYLNSREPRPHLLLRNPYEMRQRVRKRRASASAIADLQVLRLADLPEEDRCCNICMEQYVEEKYPCDKPKKENAMRMPCGHVFGSYCLKQWLQNHNTCPACRMEVDYVEVEEEEVLPRSRAQRRPSLSTHELIVNDLFGEPYRDPAPPRSKTPHQTSSRSRSYFGNYEQRPGTATPATRPALKRTQTSMGTGTVRYPFARPPSEEYNPPSPQRIHDIREAPYERPGSATSSGAATTQSEPARGSDGRYAQPARSGRATPFRRIDMVCALESLGLCMMDEHVYAQQLVRLDCGHGFHADCLYTSMKSRGDVADLGAKLLWCERCRRYLTRKTGE</sequence>
<dbReference type="InterPro" id="IPR001841">
    <property type="entry name" value="Znf_RING"/>
</dbReference>
<dbReference type="STRING" id="1051890.A0A3N4M2J1"/>
<keyword evidence="8" id="KW-1185">Reference proteome</keyword>
<evidence type="ECO:0000256" key="1">
    <source>
        <dbReference type="ARBA" id="ARBA00022723"/>
    </source>
</evidence>
<evidence type="ECO:0000256" key="4">
    <source>
        <dbReference type="PROSITE-ProRule" id="PRU00175"/>
    </source>
</evidence>
<dbReference type="PROSITE" id="PS50089">
    <property type="entry name" value="ZF_RING_2"/>
    <property type="match status" value="1"/>
</dbReference>
<evidence type="ECO:0000256" key="2">
    <source>
        <dbReference type="ARBA" id="ARBA00022771"/>
    </source>
</evidence>
<accession>A0A3N4M2J1</accession>
<evidence type="ECO:0000259" key="6">
    <source>
        <dbReference type="PROSITE" id="PS50089"/>
    </source>
</evidence>
<dbReference type="InterPro" id="IPR013083">
    <property type="entry name" value="Znf_RING/FYVE/PHD"/>
</dbReference>
<protein>
    <recommendedName>
        <fullName evidence="6">RING-type domain-containing protein</fullName>
    </recommendedName>
</protein>
<keyword evidence="2 4" id="KW-0863">Zinc-finger</keyword>
<dbReference type="Proteomes" id="UP000267821">
    <property type="component" value="Unassembled WGS sequence"/>
</dbReference>
<dbReference type="Gene3D" id="3.30.40.10">
    <property type="entry name" value="Zinc/RING finger domain, C3HC4 (zinc finger)"/>
    <property type="match status" value="2"/>
</dbReference>
<proteinExistence type="predicted"/>
<dbReference type="SUPFAM" id="SSF57850">
    <property type="entry name" value="RING/U-box"/>
    <property type="match status" value="2"/>
</dbReference>
<feature type="compositionally biased region" description="Basic and acidic residues" evidence="5">
    <location>
        <begin position="218"/>
        <end position="227"/>
    </location>
</feature>
<dbReference type="GO" id="GO:0008270">
    <property type="term" value="F:zinc ion binding"/>
    <property type="evidence" value="ECO:0007669"/>
    <property type="project" value="UniProtKB-KW"/>
</dbReference>
<dbReference type="EMBL" id="ML121532">
    <property type="protein sequence ID" value="RPB27161.1"/>
    <property type="molecule type" value="Genomic_DNA"/>
</dbReference>
<evidence type="ECO:0000313" key="8">
    <source>
        <dbReference type="Proteomes" id="UP000267821"/>
    </source>
</evidence>
<dbReference type="AlphaFoldDB" id="A0A3N4M2J1"/>
<feature type="compositionally biased region" description="Polar residues" evidence="5">
    <location>
        <begin position="158"/>
        <end position="168"/>
    </location>
</feature>
<organism evidence="7 8">
    <name type="scientific">Terfezia boudieri ATCC MYA-4762</name>
    <dbReference type="NCBI Taxonomy" id="1051890"/>
    <lineage>
        <taxon>Eukaryota</taxon>
        <taxon>Fungi</taxon>
        <taxon>Dikarya</taxon>
        <taxon>Ascomycota</taxon>
        <taxon>Pezizomycotina</taxon>
        <taxon>Pezizomycetes</taxon>
        <taxon>Pezizales</taxon>
        <taxon>Pezizaceae</taxon>
        <taxon>Terfezia</taxon>
    </lineage>
</organism>
<evidence type="ECO:0000256" key="5">
    <source>
        <dbReference type="SAM" id="MobiDB-lite"/>
    </source>
</evidence>